<evidence type="ECO:0000313" key="2">
    <source>
        <dbReference type="Proteomes" id="UP000095553"/>
    </source>
</evidence>
<accession>A0A173S5J5</accession>
<protein>
    <recommendedName>
        <fullName evidence="3">Peptidase C39-like domain-containing protein</fullName>
    </recommendedName>
</protein>
<evidence type="ECO:0000313" key="1">
    <source>
        <dbReference type="EMBL" id="CUM85724.1"/>
    </source>
</evidence>
<proteinExistence type="predicted"/>
<dbReference type="Proteomes" id="UP000095553">
    <property type="component" value="Unassembled WGS sequence"/>
</dbReference>
<dbReference type="RefSeq" id="WP_055072499.1">
    <property type="nucleotide sequence ID" value="NZ_CYXY01000005.1"/>
</dbReference>
<sequence length="206" mass="24170">MRKELHCPQIIKDGKTIGYGGNQEWFPGDFQRLAGCGSVTGSNIAAIYALSREDFKDLYPIKDSQKAADYEQYLNLMQTMYRYMKPGFMGYPLIGRFAKDFKRYAKDHGITLSSEQLFLPKSREQALDFILPALKEDHPVAFLILRHPAHELREDNWHWVTITGFDEEEEKLIWSNYGECEEIDWNMLFDTDKKYYVGIVKFKEEE</sequence>
<organism evidence="1 2">
    <name type="scientific">Anaerostipes hadrus</name>
    <dbReference type="NCBI Taxonomy" id="649756"/>
    <lineage>
        <taxon>Bacteria</taxon>
        <taxon>Bacillati</taxon>
        <taxon>Bacillota</taxon>
        <taxon>Clostridia</taxon>
        <taxon>Lachnospirales</taxon>
        <taxon>Lachnospiraceae</taxon>
        <taxon>Anaerostipes</taxon>
    </lineage>
</organism>
<dbReference type="EMBL" id="CYXY01000005">
    <property type="protein sequence ID" value="CUM85724.1"/>
    <property type="molecule type" value="Genomic_DNA"/>
</dbReference>
<reference evidence="1 2" key="1">
    <citation type="submission" date="2015-09" db="EMBL/GenBank/DDBJ databases">
        <authorList>
            <consortium name="Pathogen Informatics"/>
        </authorList>
    </citation>
    <scope>NUCLEOTIDE SEQUENCE [LARGE SCALE GENOMIC DNA]</scope>
    <source>
        <strain evidence="1 2">2789STDY5834959</strain>
    </source>
</reference>
<dbReference type="AlphaFoldDB" id="A0A173S5J5"/>
<gene>
    <name evidence="1" type="ORF">ERS852571_00981</name>
</gene>
<evidence type="ECO:0008006" key="3">
    <source>
        <dbReference type="Google" id="ProtNLM"/>
    </source>
</evidence>
<name>A0A173S5J5_ANAHA</name>